<evidence type="ECO:0000313" key="2">
    <source>
        <dbReference type="EMBL" id="OAO12237.1"/>
    </source>
</evidence>
<reference evidence="2 3" key="1">
    <citation type="submission" date="2016-05" db="EMBL/GenBank/DDBJ databases">
        <title>Nuclear genome of Blastocystis sp. subtype 1 NandII.</title>
        <authorList>
            <person name="Gentekaki E."/>
            <person name="Curtis B."/>
            <person name="Stairs C."/>
            <person name="Eme L."/>
            <person name="Herman E."/>
            <person name="Klimes V."/>
            <person name="Arias M.C."/>
            <person name="Elias M."/>
            <person name="Hilliou F."/>
            <person name="Klute M."/>
            <person name="Malik S.-B."/>
            <person name="Pightling A."/>
            <person name="Rachubinski R."/>
            <person name="Salas D."/>
            <person name="Schlacht A."/>
            <person name="Suga H."/>
            <person name="Archibald J."/>
            <person name="Ball S.G."/>
            <person name="Clark G."/>
            <person name="Dacks J."/>
            <person name="Van Der Giezen M."/>
            <person name="Tsaousis A."/>
            <person name="Roger A."/>
        </authorList>
    </citation>
    <scope>NUCLEOTIDE SEQUENCE [LARGE SCALE GENOMIC DNA]</scope>
    <source>
        <strain evidence="3">ATCC 50177 / NandII</strain>
    </source>
</reference>
<name>A0A196S829_BLAHN</name>
<protein>
    <submittedName>
        <fullName evidence="2">Uncharacterized protein</fullName>
    </submittedName>
</protein>
<dbReference type="EMBL" id="LXWW01000558">
    <property type="protein sequence ID" value="OAO12237.1"/>
    <property type="molecule type" value="Genomic_DNA"/>
</dbReference>
<proteinExistence type="predicted"/>
<keyword evidence="3" id="KW-1185">Reference proteome</keyword>
<evidence type="ECO:0000313" key="3">
    <source>
        <dbReference type="Proteomes" id="UP000078348"/>
    </source>
</evidence>
<feature type="region of interest" description="Disordered" evidence="1">
    <location>
        <begin position="94"/>
        <end position="172"/>
    </location>
</feature>
<sequence>MVRKSVCYPFMAAVFLLLVSLCYHHLLTFHHAALLDQRTIVVSNDGKLHPMSSSNDTLHTAENANAVPASSGINPQHSLSSASVVAFIINTESTESSSRLVPTEQGEEEANEEDVEDTPTPLPTEEMADDASSPYDEQEEPSDAAGTEKEAASPYDEPEEESTPTRPKAVTLPMPRKKKAYFRSPSSRSRFKYLHERKHRVPNVLMNNSIPVVPLPPQHDNSPYLLILFTTADQSRNYYIYKIMNWLRMMSLFQRTFHFKAILFSHSRAIIKAARDNNVEVIRSFPLNPFGMPYVQGMFEAVAKKYQSEYYGYINSDILLSFNIFEILELCRANAAAGSISKRHEIAGRVHEVANYDTLPIRNLTTYTEYLRKVSRKMRPLRHRHSADYFIFSKYFNFSDFKPVVIGREKVDNYLLAVPQEEPVTEEDRVYTVGRDGKRWSSKGHLIDTSYNVIGIHLGLDGYHHRVVRDNLGPNNIQWNLRYFRGIDRNRGSLVYAHYTFPTSKEVLKLKYVTAFEKKRSLLKTV</sequence>
<dbReference type="Proteomes" id="UP000078348">
    <property type="component" value="Unassembled WGS sequence"/>
</dbReference>
<feature type="compositionally biased region" description="Acidic residues" evidence="1">
    <location>
        <begin position="105"/>
        <end position="117"/>
    </location>
</feature>
<dbReference type="AlphaFoldDB" id="A0A196S829"/>
<accession>A0A196S829</accession>
<organism evidence="2 3">
    <name type="scientific">Blastocystis sp. subtype 1 (strain ATCC 50177 / NandII)</name>
    <dbReference type="NCBI Taxonomy" id="478820"/>
    <lineage>
        <taxon>Eukaryota</taxon>
        <taxon>Sar</taxon>
        <taxon>Stramenopiles</taxon>
        <taxon>Bigyra</taxon>
        <taxon>Opalozoa</taxon>
        <taxon>Opalinata</taxon>
        <taxon>Blastocystidae</taxon>
        <taxon>Blastocystis</taxon>
    </lineage>
</organism>
<evidence type="ECO:0000256" key="1">
    <source>
        <dbReference type="SAM" id="MobiDB-lite"/>
    </source>
</evidence>
<gene>
    <name evidence="2" type="ORF">AV274_6117</name>
</gene>
<dbReference type="OrthoDB" id="6261422at2759"/>
<comment type="caution">
    <text evidence="2">The sequence shown here is derived from an EMBL/GenBank/DDBJ whole genome shotgun (WGS) entry which is preliminary data.</text>
</comment>